<dbReference type="InterPro" id="IPR041614">
    <property type="entry name" value="DprA_WH"/>
</dbReference>
<dbReference type="AlphaFoldDB" id="A0A948WMY3"/>
<dbReference type="InterPro" id="IPR003488">
    <property type="entry name" value="DprA"/>
</dbReference>
<dbReference type="GO" id="GO:0009294">
    <property type="term" value="P:DNA-mediated transformation"/>
    <property type="evidence" value="ECO:0007669"/>
    <property type="project" value="InterPro"/>
</dbReference>
<reference evidence="4" key="1">
    <citation type="journal article" date="2021" name="PeerJ">
        <title>Extensive microbial diversity within the chicken gut microbiome revealed by metagenomics and culture.</title>
        <authorList>
            <person name="Gilroy R."/>
            <person name="Ravi A."/>
            <person name="Getino M."/>
            <person name="Pursley I."/>
            <person name="Horton D.L."/>
            <person name="Alikhan N.F."/>
            <person name="Baker D."/>
            <person name="Gharbi K."/>
            <person name="Hall N."/>
            <person name="Watson M."/>
            <person name="Adriaenssens E.M."/>
            <person name="Foster-Nyarko E."/>
            <person name="Jarju S."/>
            <person name="Secka A."/>
            <person name="Antonio M."/>
            <person name="Oren A."/>
            <person name="Chaudhuri R.R."/>
            <person name="La Ragione R."/>
            <person name="Hildebrand F."/>
            <person name="Pallen M.J."/>
        </authorList>
    </citation>
    <scope>NUCLEOTIDE SEQUENCE</scope>
    <source>
        <strain evidence="4">B5_2728</strain>
    </source>
</reference>
<name>A0A948WMY3_9FIRM</name>
<sequence>MQQPLSWLWLAWVLGAGAKTAEVLRLYPTAQELFEAVGREDMRGLFTAAQQKRLTQGRPEDFAPVWAECQRLGVQVITWQDEAYPPQMRRIEDAPLVLYCTGNPQALQQECMVALIGSRRPSQYGVEVARALSTQLAQQQVCLVSGLADGLDSEAHKASVEANAPTVAVLGTPIDRTYPASNRTLRRKVEQVGAVISEYAPGSSTSARHFLQRNRLIAALSHGVCVVEAREKSGTMNTVHHAQRYDRPVFAVPGAIFSPLCEGTNRLLEDGLAKAVSSGNAILKGLGRRASCSVETTPAKEEPAFPLSPQAQQMAKVLTAKPQSLDALVAATGLAAGDALAALLELELSGLAQSGAGGQYRSR</sequence>
<evidence type="ECO:0000256" key="1">
    <source>
        <dbReference type="ARBA" id="ARBA00006525"/>
    </source>
</evidence>
<accession>A0A948WMY3</accession>
<evidence type="ECO:0000259" key="2">
    <source>
        <dbReference type="Pfam" id="PF02481"/>
    </source>
</evidence>
<protein>
    <submittedName>
        <fullName evidence="4">DNA-processing protein DprA</fullName>
    </submittedName>
</protein>
<dbReference type="EMBL" id="JAHLFP010000006">
    <property type="protein sequence ID" value="MBU3805462.1"/>
    <property type="molecule type" value="Genomic_DNA"/>
</dbReference>
<dbReference type="Proteomes" id="UP000713596">
    <property type="component" value="Unassembled WGS sequence"/>
</dbReference>
<reference evidence="4" key="2">
    <citation type="submission" date="2021-04" db="EMBL/GenBank/DDBJ databases">
        <authorList>
            <person name="Gilroy R."/>
        </authorList>
    </citation>
    <scope>NUCLEOTIDE SEQUENCE</scope>
    <source>
        <strain evidence="4">B5_2728</strain>
    </source>
</reference>
<dbReference type="SUPFAM" id="SSF102405">
    <property type="entry name" value="MCP/YpsA-like"/>
    <property type="match status" value="1"/>
</dbReference>
<dbReference type="Pfam" id="PF02481">
    <property type="entry name" value="DNA_processg_A"/>
    <property type="match status" value="1"/>
</dbReference>
<dbReference type="Gene3D" id="3.40.50.450">
    <property type="match status" value="1"/>
</dbReference>
<gene>
    <name evidence="4" type="primary">dprA</name>
    <name evidence="4" type="ORF">H9882_00955</name>
</gene>
<dbReference type="PANTHER" id="PTHR43022">
    <property type="entry name" value="PROTEIN SMF"/>
    <property type="match status" value="1"/>
</dbReference>
<comment type="caution">
    <text evidence="4">The sequence shown here is derived from an EMBL/GenBank/DDBJ whole genome shotgun (WGS) entry which is preliminary data.</text>
</comment>
<feature type="domain" description="DprA winged helix" evidence="3">
    <location>
        <begin position="298"/>
        <end position="358"/>
    </location>
</feature>
<evidence type="ECO:0000313" key="4">
    <source>
        <dbReference type="EMBL" id="MBU3805462.1"/>
    </source>
</evidence>
<dbReference type="Pfam" id="PF17782">
    <property type="entry name" value="WHD_DprA"/>
    <property type="match status" value="1"/>
</dbReference>
<evidence type="ECO:0000313" key="5">
    <source>
        <dbReference type="Proteomes" id="UP000713596"/>
    </source>
</evidence>
<dbReference type="InterPro" id="IPR036388">
    <property type="entry name" value="WH-like_DNA-bd_sf"/>
</dbReference>
<comment type="similarity">
    <text evidence="1">Belongs to the DprA/Smf family.</text>
</comment>
<feature type="domain" description="Smf/DprA SLOG" evidence="2">
    <location>
        <begin position="75"/>
        <end position="285"/>
    </location>
</feature>
<evidence type="ECO:0000259" key="3">
    <source>
        <dbReference type="Pfam" id="PF17782"/>
    </source>
</evidence>
<proteinExistence type="inferred from homology"/>
<dbReference type="InterPro" id="IPR057666">
    <property type="entry name" value="DrpA_SLOG"/>
</dbReference>
<dbReference type="NCBIfam" id="TIGR00732">
    <property type="entry name" value="dprA"/>
    <property type="match status" value="1"/>
</dbReference>
<dbReference type="PANTHER" id="PTHR43022:SF1">
    <property type="entry name" value="PROTEIN SMF"/>
    <property type="match status" value="1"/>
</dbReference>
<organism evidence="4 5">
    <name type="scientific">Candidatus Allofournierella pullistercoris</name>
    <dbReference type="NCBI Taxonomy" id="2838597"/>
    <lineage>
        <taxon>Bacteria</taxon>
        <taxon>Bacillati</taxon>
        <taxon>Bacillota</taxon>
        <taxon>Clostridia</taxon>
        <taxon>Eubacteriales</taxon>
        <taxon>Oscillospiraceae</taxon>
        <taxon>Allofournierella</taxon>
    </lineage>
</organism>
<dbReference type="Gene3D" id="1.10.10.10">
    <property type="entry name" value="Winged helix-like DNA-binding domain superfamily/Winged helix DNA-binding domain"/>
    <property type="match status" value="1"/>
</dbReference>